<gene>
    <name evidence="3" type="ORF">BJG266_LOCUS8964</name>
    <name evidence="4" type="ORF">QVE165_LOCUS49163</name>
</gene>
<dbReference type="Proteomes" id="UP000663832">
    <property type="component" value="Unassembled WGS sequence"/>
</dbReference>
<evidence type="ECO:0000259" key="1">
    <source>
        <dbReference type="Pfam" id="PF03807"/>
    </source>
</evidence>
<evidence type="ECO:0000313" key="5">
    <source>
        <dbReference type="Proteomes" id="UP000663832"/>
    </source>
</evidence>
<dbReference type="SUPFAM" id="SSF48179">
    <property type="entry name" value="6-phosphogluconate dehydrogenase C-terminal domain-like"/>
    <property type="match status" value="1"/>
</dbReference>
<dbReference type="InterPro" id="IPR008927">
    <property type="entry name" value="6-PGluconate_DH-like_C_sf"/>
</dbReference>
<evidence type="ECO:0000313" key="4">
    <source>
        <dbReference type="EMBL" id="CAF1573988.1"/>
    </source>
</evidence>
<dbReference type="Gene3D" id="3.40.50.720">
    <property type="entry name" value="NAD(P)-binding Rossmann-like Domain"/>
    <property type="match status" value="1"/>
</dbReference>
<evidence type="ECO:0000259" key="2">
    <source>
        <dbReference type="Pfam" id="PF09130"/>
    </source>
</evidence>
<dbReference type="AlphaFoldDB" id="A0A813XN08"/>
<keyword evidence="5" id="KW-1185">Reference proteome</keyword>
<evidence type="ECO:0000313" key="6">
    <source>
        <dbReference type="Proteomes" id="UP000663877"/>
    </source>
</evidence>
<protein>
    <recommendedName>
        <fullName evidence="7">6-phosphogluconate dehydrogenase</fullName>
    </recommendedName>
</protein>
<dbReference type="EMBL" id="CAJNOM010000874">
    <property type="protein sequence ID" value="CAF1573988.1"/>
    <property type="molecule type" value="Genomic_DNA"/>
</dbReference>
<dbReference type="Pfam" id="PF09130">
    <property type="entry name" value="DUF1932"/>
    <property type="match status" value="1"/>
</dbReference>
<name>A0A813XN08_9BILA</name>
<organism evidence="3 6">
    <name type="scientific">Adineta steineri</name>
    <dbReference type="NCBI Taxonomy" id="433720"/>
    <lineage>
        <taxon>Eukaryota</taxon>
        <taxon>Metazoa</taxon>
        <taxon>Spiralia</taxon>
        <taxon>Gnathifera</taxon>
        <taxon>Rotifera</taxon>
        <taxon>Eurotatoria</taxon>
        <taxon>Bdelloidea</taxon>
        <taxon>Adinetida</taxon>
        <taxon>Adinetidae</taxon>
        <taxon>Adineta</taxon>
    </lineage>
</organism>
<dbReference type="InterPro" id="IPR013328">
    <property type="entry name" value="6PGD_dom2"/>
</dbReference>
<comment type="caution">
    <text evidence="3">The sequence shown here is derived from an EMBL/GenBank/DDBJ whole genome shotgun (WGS) entry which is preliminary data.</text>
</comment>
<accession>A0A813XN08</accession>
<feature type="domain" description="Phosphogluconate dehydrogenase NAD-binding putative C-terminal" evidence="2">
    <location>
        <begin position="198"/>
        <end position="267"/>
    </location>
</feature>
<dbReference type="Gene3D" id="1.10.1040.10">
    <property type="entry name" value="N-(1-d-carboxylethyl)-l-norvaline Dehydrogenase, domain 2"/>
    <property type="match status" value="1"/>
</dbReference>
<dbReference type="Pfam" id="PF03807">
    <property type="entry name" value="F420_oxidored"/>
    <property type="match status" value="1"/>
</dbReference>
<feature type="domain" description="Pyrroline-5-carboxylate reductase catalytic N-terminal" evidence="1">
    <location>
        <begin position="8"/>
        <end position="90"/>
    </location>
</feature>
<dbReference type="InterPro" id="IPR036291">
    <property type="entry name" value="NAD(P)-bd_dom_sf"/>
</dbReference>
<evidence type="ECO:0008006" key="7">
    <source>
        <dbReference type="Google" id="ProtNLM"/>
    </source>
</evidence>
<dbReference type="InterPro" id="IPR015814">
    <property type="entry name" value="Pgluconate_DH_NAD-bd_C"/>
</dbReference>
<dbReference type="Proteomes" id="UP000663877">
    <property type="component" value="Unassembled WGS sequence"/>
</dbReference>
<sequence length="303" mass="33355">MSEKSEITIAILSPGDMGHAIGRVLLSSGENKIRIITNLTGRSKRTQKLSQSAGIIDVKTDEEIINQADFIFSILIPSEVTTVAQRFANSLSINPHIIYVDMNAIAPQTVQFISSLFPHGNFVDGCIIGLPPGSSERIPTVYLSGINGQKIADLFQYTDLIKTRVMGNEIGSASAFKMCYASLSKGITAIAIQACVTAKSYEFDELFLNELKESMPDIFKKLDKSIPHMAPKAGRWIAEMEEIAKTYENVGLSEKIFQGAAETYRFVAEQTPLGNEIIEERQKGQTLDDALQIMAESLKKNKK</sequence>
<reference evidence="3" key="1">
    <citation type="submission" date="2021-02" db="EMBL/GenBank/DDBJ databases">
        <authorList>
            <person name="Nowell W R."/>
        </authorList>
    </citation>
    <scope>NUCLEOTIDE SEQUENCE</scope>
</reference>
<dbReference type="InterPro" id="IPR028939">
    <property type="entry name" value="P5C_Rdtase_cat_N"/>
</dbReference>
<proteinExistence type="predicted"/>
<evidence type="ECO:0000313" key="3">
    <source>
        <dbReference type="EMBL" id="CAF0872231.1"/>
    </source>
</evidence>
<dbReference type="OrthoDB" id="9988102at2759"/>
<dbReference type="EMBL" id="CAJNOI010000028">
    <property type="protein sequence ID" value="CAF0872231.1"/>
    <property type="molecule type" value="Genomic_DNA"/>
</dbReference>
<dbReference type="SUPFAM" id="SSF51735">
    <property type="entry name" value="NAD(P)-binding Rossmann-fold domains"/>
    <property type="match status" value="1"/>
</dbReference>